<protein>
    <submittedName>
        <fullName evidence="3">Uncharacterized protein</fullName>
    </submittedName>
</protein>
<evidence type="ECO:0000256" key="1">
    <source>
        <dbReference type="SAM" id="MobiDB-lite"/>
    </source>
</evidence>
<evidence type="ECO:0000256" key="2">
    <source>
        <dbReference type="SAM" id="Phobius"/>
    </source>
</evidence>
<gene>
    <name evidence="3" type="ORF">GCM10014715_45510</name>
</gene>
<dbReference type="EMBL" id="BNBC01000022">
    <property type="protein sequence ID" value="GHE84382.1"/>
    <property type="molecule type" value="Genomic_DNA"/>
</dbReference>
<accession>A0A919A3H1</accession>
<name>A0A919A3H1_9ACTN</name>
<keyword evidence="2" id="KW-0472">Membrane</keyword>
<sequence length="114" mass="12845">MNWLEPVPSALLLALYGLIFGVIGGALFGMLLHALQGGRRDFASLRSMQPSRYEVVVDEVVTDEAVRLIGGCRPPAEVPPVPERHDPESRRRRRTGRSSSWRRQWALTWAPPTR</sequence>
<evidence type="ECO:0000313" key="4">
    <source>
        <dbReference type="Proteomes" id="UP000641386"/>
    </source>
</evidence>
<keyword evidence="2" id="KW-0812">Transmembrane</keyword>
<proteinExistence type="predicted"/>
<dbReference type="AlphaFoldDB" id="A0A919A3H1"/>
<reference evidence="3" key="1">
    <citation type="journal article" date="2014" name="Int. J. Syst. Evol. Microbiol.">
        <title>Complete genome sequence of Corynebacterium casei LMG S-19264T (=DSM 44701T), isolated from a smear-ripened cheese.</title>
        <authorList>
            <consortium name="US DOE Joint Genome Institute (JGI-PGF)"/>
            <person name="Walter F."/>
            <person name="Albersmeier A."/>
            <person name="Kalinowski J."/>
            <person name="Ruckert C."/>
        </authorList>
    </citation>
    <scope>NUCLEOTIDE SEQUENCE</scope>
    <source>
        <strain evidence="3">JCM 3302</strain>
    </source>
</reference>
<feature type="transmembrane region" description="Helical" evidence="2">
    <location>
        <begin position="12"/>
        <end position="35"/>
    </location>
</feature>
<keyword evidence="2" id="KW-1133">Transmembrane helix</keyword>
<feature type="region of interest" description="Disordered" evidence="1">
    <location>
        <begin position="72"/>
        <end position="102"/>
    </location>
</feature>
<keyword evidence="4" id="KW-1185">Reference proteome</keyword>
<organism evidence="3 4">
    <name type="scientific">Streptomyces spiralis</name>
    <dbReference type="NCBI Taxonomy" id="66376"/>
    <lineage>
        <taxon>Bacteria</taxon>
        <taxon>Bacillati</taxon>
        <taxon>Actinomycetota</taxon>
        <taxon>Actinomycetes</taxon>
        <taxon>Kitasatosporales</taxon>
        <taxon>Streptomycetaceae</taxon>
        <taxon>Streptomyces</taxon>
    </lineage>
</organism>
<reference evidence="3" key="2">
    <citation type="submission" date="2020-09" db="EMBL/GenBank/DDBJ databases">
        <authorList>
            <person name="Sun Q."/>
            <person name="Ohkuma M."/>
        </authorList>
    </citation>
    <scope>NUCLEOTIDE SEQUENCE</scope>
    <source>
        <strain evidence="3">JCM 3302</strain>
    </source>
</reference>
<dbReference type="Proteomes" id="UP000641386">
    <property type="component" value="Unassembled WGS sequence"/>
</dbReference>
<comment type="caution">
    <text evidence="3">The sequence shown here is derived from an EMBL/GenBank/DDBJ whole genome shotgun (WGS) entry which is preliminary data.</text>
</comment>
<evidence type="ECO:0000313" key="3">
    <source>
        <dbReference type="EMBL" id="GHE84382.1"/>
    </source>
</evidence>